<dbReference type="Gene3D" id="3.40.50.880">
    <property type="match status" value="1"/>
</dbReference>
<dbReference type="PANTHER" id="PTHR37947:SF1">
    <property type="entry name" value="BLL2462 PROTEIN"/>
    <property type="match status" value="1"/>
</dbReference>
<dbReference type="EMBL" id="CP078073">
    <property type="protein sequence ID" value="QXL87397.1"/>
    <property type="molecule type" value="Genomic_DNA"/>
</dbReference>
<organism evidence="2">
    <name type="scientific">Gymnodinialimonas phycosphaerae</name>
    <dbReference type="NCBI Taxonomy" id="2841589"/>
    <lineage>
        <taxon>Bacteria</taxon>
        <taxon>Pseudomonadati</taxon>
        <taxon>Pseudomonadota</taxon>
        <taxon>Alphaproteobacteria</taxon>
        <taxon>Rhodobacterales</taxon>
        <taxon>Paracoccaceae</taxon>
        <taxon>Gymnodinialimonas</taxon>
    </lineage>
</organism>
<dbReference type="AlphaFoldDB" id="A0A975YFF9"/>
<keyword evidence="1" id="KW-1133">Transmembrane helix</keyword>
<evidence type="ECO:0000313" key="3">
    <source>
        <dbReference type="Proteomes" id="UP000693972"/>
    </source>
</evidence>
<keyword evidence="1" id="KW-0812">Transmembrane</keyword>
<name>A0A975YFF9_9RHOB</name>
<proteinExistence type="predicted"/>
<reference evidence="2 3" key="1">
    <citation type="submission" date="2021-07" db="EMBL/GenBank/DDBJ databases">
        <title>Karlodiniumbacter phycospheric gen. nov., sp. nov., a phycosphere bacterium isolated from karlodinium veneficum.</title>
        <authorList>
            <person name="Peng Y."/>
            <person name="Jiang L."/>
            <person name="Lee J."/>
        </authorList>
    </citation>
    <scope>NUCLEOTIDE SEQUENCE</scope>
    <source>
        <strain evidence="2 3">N5</strain>
    </source>
</reference>
<dbReference type="RefSeq" id="WP_257894275.1">
    <property type="nucleotide sequence ID" value="NZ_JAIMBW010000001.1"/>
</dbReference>
<dbReference type="InterPro" id="IPR029062">
    <property type="entry name" value="Class_I_gatase-like"/>
</dbReference>
<feature type="transmembrane region" description="Helical" evidence="1">
    <location>
        <begin position="664"/>
        <end position="683"/>
    </location>
</feature>
<keyword evidence="3" id="KW-1185">Reference proteome</keyword>
<evidence type="ECO:0000313" key="2">
    <source>
        <dbReference type="EMBL" id="QXL87397.1"/>
    </source>
</evidence>
<accession>A0A975YFF9</accession>
<feature type="transmembrane region" description="Helical" evidence="1">
    <location>
        <begin position="12"/>
        <end position="32"/>
    </location>
</feature>
<protein>
    <recommendedName>
        <fullName evidence="4">Glutamine amidotransferase domain-containing protein</fullName>
    </recommendedName>
</protein>
<dbReference type="SUPFAM" id="SSF52317">
    <property type="entry name" value="Class I glutamine amidotransferase-like"/>
    <property type="match status" value="1"/>
</dbReference>
<evidence type="ECO:0000256" key="1">
    <source>
        <dbReference type="SAM" id="Phobius"/>
    </source>
</evidence>
<dbReference type="PANTHER" id="PTHR37947">
    <property type="entry name" value="BLL2462 PROTEIN"/>
    <property type="match status" value="1"/>
</dbReference>
<evidence type="ECO:0008006" key="4">
    <source>
        <dbReference type="Google" id="ProtNLM"/>
    </source>
</evidence>
<dbReference type="EMBL" id="JAIMBW010000001">
    <property type="protein sequence ID" value="MBY4894764.1"/>
    <property type="molecule type" value="Genomic_DNA"/>
</dbReference>
<keyword evidence="1" id="KW-0472">Membrane</keyword>
<dbReference type="Proteomes" id="UP000693972">
    <property type="component" value="Unassembled WGS sequence"/>
</dbReference>
<gene>
    <name evidence="2" type="ORF">KUL25_18560</name>
</gene>
<sequence>MASQILFDPHLAWPVIYGLGAALVLIIALSIWRGLSGWPYRLLAGAALLAALINPSLQTEDREPLSDIVLLVVDESASQRISDRPDQTAEALAALEAEVEALGMETRIARVGDADDNSGTLLMSELQRLMAEEPRARIAGALVITDGRLHDPELVPDMPVPIHALITGREMDWDRRLVVETAPAFGIIGEELLLTIRLEDQGAVPAGLEGRSQIVIAVDGGAPQTYVVPVGESLELPLTLEHAGQNVIQFTVPEADGELTTRNNAAVVQINGIRDRLRVLLVSGEPHPGQRTWRNLLKSDPSVDLVHFTILRPPDRQDGVPVSELSLIAFPTRELFMERVDDFDLIIFDRYQRRGILPMVYIDNIRRYVEDGGALLLAAGPDFAGASSLYRTPLADILPGRPTARVIEEPYVPMISTLGARHPVTTGLEGEHTPLPGSEDPWGRWLRQIELTEQGGQTVMEGVDGAPLLMLDRVGQGRVALLASDHAWLWDRGYEGGGPQLELLRRLAHWMMGEPDLEEEALVAEVDGQTITITRRTLADEVGSVIVTTPDGEQLEVLLEETAPGAFTAEIEGEEQGLYRLVEGDLERVIALGPAAPREFEVTIAGAEQIDPLLEAEGGRSVRLEDGLPDLRRVSEGRTAHGRGWLGLTTREAYITTDVTVTPFIQAWVFLLLAAGLMLAGWLREGRQ</sequence>